<keyword evidence="2" id="KW-0378">Hydrolase</keyword>
<dbReference type="PRINTS" id="PR00111">
    <property type="entry name" value="ABHYDROLASE"/>
</dbReference>
<dbReference type="PANTHER" id="PTHR43194:SF2">
    <property type="entry name" value="PEROXISOMAL MEMBRANE PROTEIN LPX1"/>
    <property type="match status" value="1"/>
</dbReference>
<evidence type="ECO:0000313" key="3">
    <source>
        <dbReference type="Proteomes" id="UP001060336"/>
    </source>
</evidence>
<dbReference type="InterPro" id="IPR050228">
    <property type="entry name" value="Carboxylesterase_BioH"/>
</dbReference>
<dbReference type="SUPFAM" id="SSF53474">
    <property type="entry name" value="alpha/beta-Hydrolases"/>
    <property type="match status" value="1"/>
</dbReference>
<dbReference type="InterPro" id="IPR000073">
    <property type="entry name" value="AB_hydrolase_1"/>
</dbReference>
<evidence type="ECO:0000259" key="1">
    <source>
        <dbReference type="Pfam" id="PF12697"/>
    </source>
</evidence>
<dbReference type="PANTHER" id="PTHR43194">
    <property type="entry name" value="HYDROLASE ALPHA/BETA FOLD FAMILY"/>
    <property type="match status" value="1"/>
</dbReference>
<dbReference type="InterPro" id="IPR029058">
    <property type="entry name" value="AB_hydrolase_fold"/>
</dbReference>
<name>A0A9J7AQZ1_9PROT</name>
<protein>
    <submittedName>
        <fullName evidence="2">Alpha/beta hydrolase</fullName>
    </submittedName>
</protein>
<dbReference type="Gene3D" id="3.40.50.1820">
    <property type="entry name" value="alpha/beta hydrolase"/>
    <property type="match status" value="1"/>
</dbReference>
<evidence type="ECO:0000313" key="2">
    <source>
        <dbReference type="EMBL" id="UUX48764.1"/>
    </source>
</evidence>
<proteinExistence type="predicted"/>
<dbReference type="AlphaFoldDB" id="A0A9J7AQZ1"/>
<dbReference type="Pfam" id="PF12697">
    <property type="entry name" value="Abhydrolase_6"/>
    <property type="match status" value="1"/>
</dbReference>
<keyword evidence="3" id="KW-1185">Reference proteome</keyword>
<organism evidence="2 3">
    <name type="scientific">Nisaea acidiphila</name>
    <dbReference type="NCBI Taxonomy" id="1862145"/>
    <lineage>
        <taxon>Bacteria</taxon>
        <taxon>Pseudomonadati</taxon>
        <taxon>Pseudomonadota</taxon>
        <taxon>Alphaproteobacteria</taxon>
        <taxon>Rhodospirillales</taxon>
        <taxon>Thalassobaculaceae</taxon>
        <taxon>Nisaea</taxon>
    </lineage>
</organism>
<dbReference type="GO" id="GO:0016787">
    <property type="term" value="F:hydrolase activity"/>
    <property type="evidence" value="ECO:0007669"/>
    <property type="project" value="UniProtKB-KW"/>
</dbReference>
<reference evidence="2" key="1">
    <citation type="submission" date="2022-08" db="EMBL/GenBank/DDBJ databases">
        <title>Nisaea acidiphila sp. nov., isolated from a marine algal debris and emended description of the genus Nisaea Urios et al. 2008.</title>
        <authorList>
            <person name="Kwon K."/>
        </authorList>
    </citation>
    <scope>NUCLEOTIDE SEQUENCE</scope>
    <source>
        <strain evidence="2">MEBiC11861</strain>
    </source>
</reference>
<feature type="domain" description="AB hydrolase-1" evidence="1">
    <location>
        <begin position="26"/>
        <end position="257"/>
    </location>
</feature>
<sequence>MKFDVTGREAFAATGGRPFDGGKPALLMLHGAGMDHTVWSLQSRYFAHHGYTVLAVDLPGHGRSAGPVPETIPAFAEWCLSALEAAGAGDVLVMGHSMGALIALEVAARLGTRAKALALLGSVPEMKVHPDLLGAARSGNHAALETMVGWGVGRRAQIGGHRAPGSWVSGASMRLLEAGDYATLAVDLAACDAYGGALETAAKVTCPALLLCGADDKMTPAKLAQPLGKALPDCTMAVLKGAGHMMMIEQPDETLDALAEFFGDKV</sequence>
<dbReference type="PRINTS" id="PR00412">
    <property type="entry name" value="EPOXHYDRLASE"/>
</dbReference>
<accession>A0A9J7AQZ1</accession>
<dbReference type="KEGG" id="naci:NUH88_15280"/>
<dbReference type="Proteomes" id="UP001060336">
    <property type="component" value="Chromosome"/>
</dbReference>
<dbReference type="EMBL" id="CP102480">
    <property type="protein sequence ID" value="UUX48764.1"/>
    <property type="molecule type" value="Genomic_DNA"/>
</dbReference>
<dbReference type="InterPro" id="IPR000639">
    <property type="entry name" value="Epox_hydrolase-like"/>
</dbReference>
<gene>
    <name evidence="2" type="ORF">NUH88_15280</name>
</gene>
<dbReference type="RefSeq" id="WP_257767266.1">
    <property type="nucleotide sequence ID" value="NZ_CP102480.1"/>
</dbReference>